<dbReference type="Proteomes" id="UP000076532">
    <property type="component" value="Unassembled WGS sequence"/>
</dbReference>
<gene>
    <name evidence="1" type="ORF">FIBSPDRAFT_756437</name>
</gene>
<dbReference type="EMBL" id="KV417660">
    <property type="protein sequence ID" value="KZP11579.1"/>
    <property type="molecule type" value="Genomic_DNA"/>
</dbReference>
<protein>
    <submittedName>
        <fullName evidence="1">Uncharacterized protein</fullName>
    </submittedName>
</protein>
<proteinExistence type="predicted"/>
<evidence type="ECO:0000313" key="1">
    <source>
        <dbReference type="EMBL" id="KZP11579.1"/>
    </source>
</evidence>
<evidence type="ECO:0000313" key="2">
    <source>
        <dbReference type="Proteomes" id="UP000076532"/>
    </source>
</evidence>
<dbReference type="AlphaFoldDB" id="A0A166AGF1"/>
<organism evidence="1 2">
    <name type="scientific">Athelia psychrophila</name>
    <dbReference type="NCBI Taxonomy" id="1759441"/>
    <lineage>
        <taxon>Eukaryota</taxon>
        <taxon>Fungi</taxon>
        <taxon>Dikarya</taxon>
        <taxon>Basidiomycota</taxon>
        <taxon>Agaricomycotina</taxon>
        <taxon>Agaricomycetes</taxon>
        <taxon>Agaricomycetidae</taxon>
        <taxon>Atheliales</taxon>
        <taxon>Atheliaceae</taxon>
        <taxon>Athelia</taxon>
    </lineage>
</organism>
<name>A0A166AGF1_9AGAM</name>
<keyword evidence="2" id="KW-1185">Reference proteome</keyword>
<dbReference type="OrthoDB" id="3248529at2759"/>
<sequence length="61" mass="6769">MLGCESYPSRPSYFENHTSALLDPEFISSYIAGEQLAGRYSQPFEPAELEAVIGPFRTSPL</sequence>
<reference evidence="1 2" key="1">
    <citation type="journal article" date="2016" name="Mol. Biol. Evol.">
        <title>Comparative Genomics of Early-Diverging Mushroom-Forming Fungi Provides Insights into the Origins of Lignocellulose Decay Capabilities.</title>
        <authorList>
            <person name="Nagy L.G."/>
            <person name="Riley R."/>
            <person name="Tritt A."/>
            <person name="Adam C."/>
            <person name="Daum C."/>
            <person name="Floudas D."/>
            <person name="Sun H."/>
            <person name="Yadav J.S."/>
            <person name="Pangilinan J."/>
            <person name="Larsson K.H."/>
            <person name="Matsuura K."/>
            <person name="Barry K."/>
            <person name="Labutti K."/>
            <person name="Kuo R."/>
            <person name="Ohm R.A."/>
            <person name="Bhattacharya S.S."/>
            <person name="Shirouzu T."/>
            <person name="Yoshinaga Y."/>
            <person name="Martin F.M."/>
            <person name="Grigoriev I.V."/>
            <person name="Hibbett D.S."/>
        </authorList>
    </citation>
    <scope>NUCLEOTIDE SEQUENCE [LARGE SCALE GENOMIC DNA]</scope>
    <source>
        <strain evidence="1 2">CBS 109695</strain>
    </source>
</reference>
<feature type="non-terminal residue" evidence="1">
    <location>
        <position position="61"/>
    </location>
</feature>
<accession>A0A166AGF1</accession>
<dbReference type="STRING" id="436010.A0A166AGF1"/>